<dbReference type="VEuPathDB" id="TriTrypDB:TCDM_05939"/>
<accession>A0A2V2ULW0</accession>
<dbReference type="AlphaFoldDB" id="A0A2V2ULW0"/>
<evidence type="ECO:0000256" key="7">
    <source>
        <dbReference type="SAM" id="MobiDB-lite"/>
    </source>
</evidence>
<keyword evidence="8" id="KW-1133">Transmembrane helix</keyword>
<dbReference type="InterPro" id="IPR007052">
    <property type="entry name" value="CS_dom"/>
</dbReference>
<dbReference type="VEuPathDB" id="TriTrypDB:TcBrA4_0133850"/>
<dbReference type="VEuPathDB" id="TriTrypDB:TCSYLVIO_010327"/>
<organism evidence="10 11">
    <name type="scientific">Trypanosoma cruzi</name>
    <dbReference type="NCBI Taxonomy" id="5693"/>
    <lineage>
        <taxon>Eukaryota</taxon>
        <taxon>Discoba</taxon>
        <taxon>Euglenozoa</taxon>
        <taxon>Kinetoplastea</taxon>
        <taxon>Metakinetoplastina</taxon>
        <taxon>Trypanosomatida</taxon>
        <taxon>Trypanosomatidae</taxon>
        <taxon>Trypanosoma</taxon>
        <taxon>Schizotrypanum</taxon>
    </lineage>
</organism>
<keyword evidence="5" id="KW-0597">Phosphoprotein</keyword>
<evidence type="ECO:0000256" key="1">
    <source>
        <dbReference type="ARBA" id="ARBA00004496"/>
    </source>
</evidence>
<reference evidence="10 11" key="1">
    <citation type="journal article" date="2018" name="Microb. Genom.">
        <title>Expanding an expanded genome: long-read sequencing of Trypanosoma cruzi.</title>
        <authorList>
            <person name="Berna L."/>
            <person name="Rodriguez M."/>
            <person name="Chiribao M.L."/>
            <person name="Parodi-Talice A."/>
            <person name="Pita S."/>
            <person name="Rijo G."/>
            <person name="Alvarez-Valin F."/>
            <person name="Robello C."/>
        </authorList>
    </citation>
    <scope>NUCLEOTIDE SEQUENCE [LARGE SCALE GENOMIC DNA]</scope>
    <source>
        <strain evidence="10 11">Dm28c</strain>
    </source>
</reference>
<dbReference type="PROSITE" id="PS51203">
    <property type="entry name" value="CS"/>
    <property type="match status" value="1"/>
</dbReference>
<dbReference type="VEuPathDB" id="TriTrypDB:TcCL_NonESM04491"/>
<keyword evidence="8" id="KW-0812">Transmembrane</keyword>
<comment type="subcellular location">
    <subcellularLocation>
        <location evidence="1">Cytoplasm</location>
    </subcellularLocation>
</comment>
<dbReference type="Pfam" id="PF14050">
    <property type="entry name" value="Nudc_N"/>
    <property type="match status" value="1"/>
</dbReference>
<comment type="similarity">
    <text evidence="2">Belongs to the nudC family.</text>
</comment>
<name>A0A2V2ULW0_TRYCR</name>
<feature type="transmembrane region" description="Helical" evidence="8">
    <location>
        <begin position="21"/>
        <end position="37"/>
    </location>
</feature>
<feature type="compositionally biased region" description="Basic and acidic residues" evidence="7">
    <location>
        <begin position="185"/>
        <end position="202"/>
    </location>
</feature>
<keyword evidence="4" id="KW-0963">Cytoplasm</keyword>
<protein>
    <recommendedName>
        <fullName evidence="3">Nuclear migration protein nudC</fullName>
    </recommendedName>
    <alternativeName>
        <fullName evidence="6">Nuclear distribution protein C homolog</fullName>
    </alternativeName>
</protein>
<dbReference type="VEuPathDB" id="TriTrypDB:TcCLB.508857.50"/>
<sequence>MHARIRVQCFLHTNIRTTPPLVVIVFVCVCVLLFFPLSNCMDFVFFLPFLPLPLFVPLVAFVVLFLLWVETRVVRILWANAVTKKKKKKKSGGRAVIAQTHTHTHTQKERKRDRQTAMSADERFDTMLLAIAQQHDGIDSILDTFFSFLGRKTDFFTQPQKARESVQRALERHLVRAEERLQKKQTEEALRKQKDAASRVEVLEDEEEAASKAAAKAAAEAAKRKAEMEKAANAVANAKEDEDGMKPKGLPPTAGNGFDYEHYMFSQTLQEVEVRVPLPIANAKGRDLDIVLQQRHMRVGMKGKTPIVNGDLYAAVKAEECMWTIEDGSTVVITLTKMNQMEWWKTVIAGDAEIDLQKVVPENSKLDDLDSETRQTVEKMMYDQRQKAMGLPTSEEQQKRDMLAKFMAAHPEMDFSQAKIC</sequence>
<feature type="compositionally biased region" description="Basic and acidic residues" evidence="7">
    <location>
        <begin position="106"/>
        <end position="116"/>
    </location>
</feature>
<dbReference type="PANTHER" id="PTHR12356">
    <property type="entry name" value="NUCLEAR MOVEMENT PROTEIN NUDC"/>
    <property type="match status" value="1"/>
</dbReference>
<dbReference type="FunFam" id="2.60.40.790:FF:000001">
    <property type="entry name" value="Nuclear migration protein nudC"/>
    <property type="match status" value="1"/>
</dbReference>
<evidence type="ECO:0000256" key="3">
    <source>
        <dbReference type="ARBA" id="ARBA00017641"/>
    </source>
</evidence>
<keyword evidence="8" id="KW-0472">Membrane</keyword>
<dbReference type="Pfam" id="PF04969">
    <property type="entry name" value="CS"/>
    <property type="match status" value="1"/>
</dbReference>
<feature type="region of interest" description="Disordered" evidence="7">
    <location>
        <begin position="185"/>
        <end position="204"/>
    </location>
</feature>
<dbReference type="VEuPathDB" id="TriTrypDB:C3747_35g154"/>
<comment type="caution">
    <text evidence="10">The sequence shown here is derived from an EMBL/GenBank/DDBJ whole genome shotgun (WGS) entry which is preliminary data.</text>
</comment>
<dbReference type="VEuPathDB" id="TriTrypDB:ECC02_006524"/>
<feature type="domain" description="CS" evidence="9">
    <location>
        <begin position="258"/>
        <end position="348"/>
    </location>
</feature>
<evidence type="ECO:0000256" key="6">
    <source>
        <dbReference type="ARBA" id="ARBA00030427"/>
    </source>
</evidence>
<evidence type="ECO:0000256" key="4">
    <source>
        <dbReference type="ARBA" id="ARBA00022490"/>
    </source>
</evidence>
<feature type="region of interest" description="Disordered" evidence="7">
    <location>
        <begin position="89"/>
        <end position="116"/>
    </location>
</feature>
<evidence type="ECO:0000256" key="5">
    <source>
        <dbReference type="ARBA" id="ARBA00022553"/>
    </source>
</evidence>
<dbReference type="PANTHER" id="PTHR12356:SF3">
    <property type="entry name" value="NUCLEAR MIGRATION PROTEIN NUDC"/>
    <property type="match status" value="1"/>
</dbReference>
<dbReference type="InterPro" id="IPR037898">
    <property type="entry name" value="NudC_fam"/>
</dbReference>
<dbReference type="InterPro" id="IPR008978">
    <property type="entry name" value="HSP20-like_chaperone"/>
</dbReference>
<dbReference type="GO" id="GO:0051082">
    <property type="term" value="F:unfolded protein binding"/>
    <property type="evidence" value="ECO:0007669"/>
    <property type="project" value="TreeGrafter"/>
</dbReference>
<evidence type="ECO:0000256" key="8">
    <source>
        <dbReference type="SAM" id="Phobius"/>
    </source>
</evidence>
<dbReference type="VEuPathDB" id="TriTrypDB:BCY84_20318"/>
<dbReference type="Gene3D" id="2.60.40.790">
    <property type="match status" value="1"/>
</dbReference>
<dbReference type="VEuPathDB" id="TriTrypDB:TcG_03990"/>
<dbReference type="CDD" id="cd06467">
    <property type="entry name" value="p23_NUDC_like"/>
    <property type="match status" value="1"/>
</dbReference>
<gene>
    <name evidence="10" type="ORF">C4B63_244g4</name>
</gene>
<dbReference type="VEuPathDB" id="TriTrypDB:C4B63_244g4"/>
<evidence type="ECO:0000259" key="9">
    <source>
        <dbReference type="PROSITE" id="PS51203"/>
    </source>
</evidence>
<dbReference type="InterPro" id="IPR025934">
    <property type="entry name" value="NudC_N_dom"/>
</dbReference>
<dbReference type="EMBL" id="PRFA01000244">
    <property type="protein sequence ID" value="PWU84216.1"/>
    <property type="molecule type" value="Genomic_DNA"/>
</dbReference>
<dbReference type="VEuPathDB" id="TriTrypDB:TcYC6_0095530"/>
<feature type="transmembrane region" description="Helical" evidence="8">
    <location>
        <begin position="43"/>
        <end position="69"/>
    </location>
</feature>
<evidence type="ECO:0000313" key="11">
    <source>
        <dbReference type="Proteomes" id="UP000246121"/>
    </source>
</evidence>
<dbReference type="SUPFAM" id="SSF49764">
    <property type="entry name" value="HSP20-like chaperones"/>
    <property type="match status" value="1"/>
</dbReference>
<evidence type="ECO:0000313" key="10">
    <source>
        <dbReference type="EMBL" id="PWU84216.1"/>
    </source>
</evidence>
<evidence type="ECO:0000256" key="2">
    <source>
        <dbReference type="ARBA" id="ARBA00010513"/>
    </source>
</evidence>
<dbReference type="VEuPathDB" id="TriTrypDB:Tc_MARK_7669"/>
<dbReference type="GO" id="GO:0006457">
    <property type="term" value="P:protein folding"/>
    <property type="evidence" value="ECO:0007669"/>
    <property type="project" value="TreeGrafter"/>
</dbReference>
<proteinExistence type="inferred from homology"/>
<dbReference type="Proteomes" id="UP000246121">
    <property type="component" value="Unassembled WGS sequence"/>
</dbReference>
<dbReference type="GO" id="GO:0005737">
    <property type="term" value="C:cytoplasm"/>
    <property type="evidence" value="ECO:0007669"/>
    <property type="project" value="UniProtKB-SubCell"/>
</dbReference>
<dbReference type="VEuPathDB" id="TriTrypDB:TcCLB.508089.30"/>